<dbReference type="InterPro" id="IPR008949">
    <property type="entry name" value="Isoprenoid_synthase_dom_sf"/>
</dbReference>
<organism evidence="5 6">
    <name type="scientific">Quercus suber</name>
    <name type="common">Cork oak</name>
    <dbReference type="NCBI Taxonomy" id="58331"/>
    <lineage>
        <taxon>Eukaryota</taxon>
        <taxon>Viridiplantae</taxon>
        <taxon>Streptophyta</taxon>
        <taxon>Embryophyta</taxon>
        <taxon>Tracheophyta</taxon>
        <taxon>Spermatophyta</taxon>
        <taxon>Magnoliopsida</taxon>
        <taxon>eudicotyledons</taxon>
        <taxon>Gunneridae</taxon>
        <taxon>Pentapetalae</taxon>
        <taxon>rosids</taxon>
        <taxon>fabids</taxon>
        <taxon>Fagales</taxon>
        <taxon>Fagaceae</taxon>
        <taxon>Quercus</taxon>
    </lineage>
</organism>
<dbReference type="SUPFAM" id="SSF48576">
    <property type="entry name" value="Terpenoid synthases"/>
    <property type="match status" value="1"/>
</dbReference>
<reference evidence="5 6" key="1">
    <citation type="journal article" date="2018" name="Sci. Data">
        <title>The draft genome sequence of cork oak.</title>
        <authorList>
            <person name="Ramos A.M."/>
            <person name="Usie A."/>
            <person name="Barbosa P."/>
            <person name="Barros P.M."/>
            <person name="Capote T."/>
            <person name="Chaves I."/>
            <person name="Simoes F."/>
            <person name="Abreu I."/>
            <person name="Carrasquinho I."/>
            <person name="Faro C."/>
            <person name="Guimaraes J.B."/>
            <person name="Mendonca D."/>
            <person name="Nobrega F."/>
            <person name="Rodrigues L."/>
            <person name="Saibo N.J.M."/>
            <person name="Varela M.C."/>
            <person name="Egas C."/>
            <person name="Matos J."/>
            <person name="Miguel C.M."/>
            <person name="Oliveira M.M."/>
            <person name="Ricardo C.P."/>
            <person name="Goncalves S."/>
        </authorList>
    </citation>
    <scope>NUCLEOTIDE SEQUENCE [LARGE SCALE GENOMIC DNA]</scope>
    <source>
        <strain evidence="6">cv. HL8</strain>
    </source>
</reference>
<keyword evidence="6" id="KW-1185">Reference proteome</keyword>
<proteinExistence type="predicted"/>
<dbReference type="GO" id="GO:0010333">
    <property type="term" value="F:terpene synthase activity"/>
    <property type="evidence" value="ECO:0007669"/>
    <property type="project" value="InterPro"/>
</dbReference>
<keyword evidence="2" id="KW-0479">Metal-binding</keyword>
<gene>
    <name evidence="5" type="primary">TPS2_2</name>
    <name evidence="5" type="ORF">CFP56_038035</name>
</gene>
<evidence type="ECO:0000256" key="2">
    <source>
        <dbReference type="ARBA" id="ARBA00022723"/>
    </source>
</evidence>
<accession>A0AAW0LNX3</accession>
<dbReference type="Proteomes" id="UP000237347">
    <property type="component" value="Unassembled WGS sequence"/>
</dbReference>
<dbReference type="InterPro" id="IPR005630">
    <property type="entry name" value="Terpene_synthase_metal-bd"/>
</dbReference>
<comment type="caution">
    <text evidence="5">The sequence shown here is derived from an EMBL/GenBank/DDBJ whole genome shotgun (WGS) entry which is preliminary data.</text>
</comment>
<dbReference type="PANTHER" id="PTHR31225">
    <property type="entry name" value="OS04G0344100 PROTEIN-RELATED"/>
    <property type="match status" value="1"/>
</dbReference>
<dbReference type="Pfam" id="PF03936">
    <property type="entry name" value="Terpene_synth_C"/>
    <property type="match status" value="1"/>
</dbReference>
<evidence type="ECO:0000313" key="6">
    <source>
        <dbReference type="Proteomes" id="UP000237347"/>
    </source>
</evidence>
<dbReference type="AlphaFoldDB" id="A0AAW0LNX3"/>
<name>A0AAW0LNX3_QUESU</name>
<comment type="cofactor">
    <cofactor evidence="1">
        <name>Mg(2+)</name>
        <dbReference type="ChEBI" id="CHEBI:18420"/>
    </cofactor>
</comment>
<dbReference type="PANTHER" id="PTHR31225:SF221">
    <property type="entry name" value="(-)-GERMACRENE D SYNTHASE"/>
    <property type="match status" value="1"/>
</dbReference>
<dbReference type="InterPro" id="IPR050148">
    <property type="entry name" value="Terpene_synthase-like"/>
</dbReference>
<sequence>MRVHGEDMLDETLKFTATHLELMPSSCHTSKSCLKSAYLKILAKGRGKTLLFYLPRNCFTWDINCIDQLRDYMKLCYKAVLDVFEEIKKEMCKEGKLCVHYAKVAA</sequence>
<evidence type="ECO:0000259" key="4">
    <source>
        <dbReference type="Pfam" id="PF03936"/>
    </source>
</evidence>
<dbReference type="GO" id="GO:0016114">
    <property type="term" value="P:terpenoid biosynthetic process"/>
    <property type="evidence" value="ECO:0007669"/>
    <property type="project" value="InterPro"/>
</dbReference>
<protein>
    <submittedName>
        <fullName evidence="5">Terpene synthase 2</fullName>
    </submittedName>
</protein>
<dbReference type="EMBL" id="PKMF04000072">
    <property type="protein sequence ID" value="KAK7852743.1"/>
    <property type="molecule type" value="Genomic_DNA"/>
</dbReference>
<feature type="domain" description="Terpene synthase metal-binding" evidence="4">
    <location>
        <begin position="60"/>
        <end position="103"/>
    </location>
</feature>
<keyword evidence="3" id="KW-0456">Lyase</keyword>
<dbReference type="GO" id="GO:0000287">
    <property type="term" value="F:magnesium ion binding"/>
    <property type="evidence" value="ECO:0007669"/>
    <property type="project" value="InterPro"/>
</dbReference>
<dbReference type="Gene3D" id="1.10.600.10">
    <property type="entry name" value="Farnesyl Diphosphate Synthase"/>
    <property type="match status" value="1"/>
</dbReference>
<evidence type="ECO:0000313" key="5">
    <source>
        <dbReference type="EMBL" id="KAK7852743.1"/>
    </source>
</evidence>
<evidence type="ECO:0000256" key="3">
    <source>
        <dbReference type="ARBA" id="ARBA00023239"/>
    </source>
</evidence>
<evidence type="ECO:0000256" key="1">
    <source>
        <dbReference type="ARBA" id="ARBA00001946"/>
    </source>
</evidence>